<feature type="region of interest" description="Disordered" evidence="1">
    <location>
        <begin position="363"/>
        <end position="418"/>
    </location>
</feature>
<dbReference type="SUPFAM" id="SSF51735">
    <property type="entry name" value="NAD(P)-binding Rossmann-fold domains"/>
    <property type="match status" value="1"/>
</dbReference>
<dbReference type="PANTHER" id="PTHR43245">
    <property type="entry name" value="BIFUNCTIONAL POLYMYXIN RESISTANCE PROTEIN ARNA"/>
    <property type="match status" value="1"/>
</dbReference>
<feature type="compositionally biased region" description="Pro residues" evidence="1">
    <location>
        <begin position="396"/>
        <end position="406"/>
    </location>
</feature>
<dbReference type="InterPro" id="IPR036291">
    <property type="entry name" value="NAD(P)-bd_dom_sf"/>
</dbReference>
<dbReference type="PANTHER" id="PTHR43245:SF52">
    <property type="entry name" value="NAD-DEPENDENT EPIMERASE_DEHYDRATASE"/>
    <property type="match status" value="1"/>
</dbReference>
<dbReference type="eggNOG" id="COG0451">
    <property type="taxonomic scope" value="Bacteria"/>
</dbReference>
<protein>
    <submittedName>
        <fullName evidence="3">Putative nucleotide-sugar epimerase</fullName>
    </submittedName>
</protein>
<evidence type="ECO:0000259" key="2">
    <source>
        <dbReference type="Pfam" id="PF01370"/>
    </source>
</evidence>
<dbReference type="RefSeq" id="WP_009482439.1">
    <property type="nucleotide sequence ID" value="NZ_BAFE01000053.1"/>
</dbReference>
<keyword evidence="4" id="KW-1185">Reference proteome</keyword>
<evidence type="ECO:0000256" key="1">
    <source>
        <dbReference type="SAM" id="MobiDB-lite"/>
    </source>
</evidence>
<dbReference type="Pfam" id="PF01370">
    <property type="entry name" value="Epimerase"/>
    <property type="match status" value="1"/>
</dbReference>
<dbReference type="Gene3D" id="3.40.50.720">
    <property type="entry name" value="NAD(P)-binding Rossmann-like Domain"/>
    <property type="match status" value="1"/>
</dbReference>
<dbReference type="STRING" id="1089455.MOPEL_074_00280"/>
<evidence type="ECO:0000313" key="4">
    <source>
        <dbReference type="Proteomes" id="UP000004367"/>
    </source>
</evidence>
<comment type="caution">
    <text evidence="3">The sequence shown here is derived from an EMBL/GenBank/DDBJ whole genome shotgun (WGS) entry which is preliminary data.</text>
</comment>
<gene>
    <name evidence="3" type="ORF">MOPEL_074_00280</name>
</gene>
<dbReference type="InterPro" id="IPR050177">
    <property type="entry name" value="Lipid_A_modif_metabolic_enz"/>
</dbReference>
<sequence>MTTTTVLVTGVSTYLGAGVARVLADRPEVAQVIGVDVMAPPFPLGEAEFLRADVRNPLLGRIVQQAGIDTLVHVGAIPRATATSSARTSAREAAVIGTMQLLGVCQAVPQLRHVVLASTGSVYGASPGTPAVVSEESPVDTRARSGHVRDAVEVESYVHAITQRRPDVGVSVLRLAHVFGPSTRSAMTNYLRAPVVPLPFGFDARVQALSEDDAVAALVAAAAGDPVGTVNVAGEGVLTLRQVVRIARRPTVPVFTTTGRALGALTRWAGIAGIEPDHVDYVMYGRCLDLTRMREVLRFTPEHTTREAIERFATDTWGVVPTLHEEAGGSRPIGARPEHVSGVARGHDLLDAQESDVVEARPGGVLPAAALRDDDDGDTPAGAVDVPEASGRSADPGPPPTPPPGPVAGETSDAREAR</sequence>
<evidence type="ECO:0000313" key="3">
    <source>
        <dbReference type="EMBL" id="GAB48541.1"/>
    </source>
</evidence>
<dbReference type="OrthoDB" id="9795501at2"/>
<proteinExistence type="predicted"/>
<name>H5US33_9MICO</name>
<dbReference type="InterPro" id="IPR001509">
    <property type="entry name" value="Epimerase_deHydtase"/>
</dbReference>
<reference evidence="3 4" key="1">
    <citation type="submission" date="2012-02" db="EMBL/GenBank/DDBJ databases">
        <title>Whole genome shotgun sequence of Mobilicoccus pelagius NBRC 104925.</title>
        <authorList>
            <person name="Yoshida Y."/>
            <person name="Hosoyama A."/>
            <person name="Tsuchikane K."/>
            <person name="Katsumata H."/>
            <person name="Yamazaki S."/>
            <person name="Fujita N."/>
        </authorList>
    </citation>
    <scope>NUCLEOTIDE SEQUENCE [LARGE SCALE GENOMIC DNA]</scope>
    <source>
        <strain evidence="3 4">NBRC 104925</strain>
    </source>
</reference>
<organism evidence="3 4">
    <name type="scientific">Mobilicoccus pelagius NBRC 104925</name>
    <dbReference type="NCBI Taxonomy" id="1089455"/>
    <lineage>
        <taxon>Bacteria</taxon>
        <taxon>Bacillati</taxon>
        <taxon>Actinomycetota</taxon>
        <taxon>Actinomycetes</taxon>
        <taxon>Micrococcales</taxon>
        <taxon>Dermatophilaceae</taxon>
        <taxon>Mobilicoccus</taxon>
    </lineage>
</organism>
<dbReference type="EMBL" id="BAFE01000053">
    <property type="protein sequence ID" value="GAB48541.1"/>
    <property type="molecule type" value="Genomic_DNA"/>
</dbReference>
<dbReference type="AlphaFoldDB" id="H5US33"/>
<dbReference type="Proteomes" id="UP000004367">
    <property type="component" value="Unassembled WGS sequence"/>
</dbReference>
<accession>H5US33</accession>
<feature type="domain" description="NAD-dependent epimerase/dehydratase" evidence="2">
    <location>
        <begin position="6"/>
        <end position="188"/>
    </location>
</feature>